<keyword evidence="13" id="KW-1185">Reference proteome</keyword>
<dbReference type="Gene3D" id="3.30.70.260">
    <property type="match status" value="1"/>
</dbReference>
<evidence type="ECO:0000256" key="5">
    <source>
        <dbReference type="ARBA" id="ARBA00021582"/>
    </source>
</evidence>
<dbReference type="UniPathway" id="UPA00135">
    <property type="reaction ID" value="UER00196"/>
</dbReference>
<evidence type="ECO:0000256" key="10">
    <source>
        <dbReference type="RuleBase" id="RU003719"/>
    </source>
</evidence>
<dbReference type="InterPro" id="IPR006139">
    <property type="entry name" value="D-isomer_2_OHA_DH_cat_dom"/>
</dbReference>
<dbReference type="SUPFAM" id="SSF51735">
    <property type="entry name" value="NAD(P)-binding Rossmann-fold domains"/>
    <property type="match status" value="1"/>
</dbReference>
<gene>
    <name evidence="12" type="ORF">BST96_16420</name>
</gene>
<dbReference type="EMBL" id="CP019343">
    <property type="protein sequence ID" value="ARN75552.1"/>
    <property type="molecule type" value="Genomic_DNA"/>
</dbReference>
<dbReference type="Pfam" id="PF00389">
    <property type="entry name" value="2-Hacid_dh"/>
    <property type="match status" value="1"/>
</dbReference>
<dbReference type="InterPro" id="IPR045865">
    <property type="entry name" value="ACT-like_dom_sf"/>
</dbReference>
<evidence type="ECO:0000256" key="3">
    <source>
        <dbReference type="ARBA" id="ARBA00013001"/>
    </source>
</evidence>
<dbReference type="PANTHER" id="PTHR42938">
    <property type="entry name" value="FORMATE DEHYDROGENASE 1"/>
    <property type="match status" value="1"/>
</dbReference>
<dbReference type="GO" id="GO:0051287">
    <property type="term" value="F:NAD binding"/>
    <property type="evidence" value="ECO:0007669"/>
    <property type="project" value="InterPro"/>
</dbReference>
<dbReference type="Proteomes" id="UP000193450">
    <property type="component" value="Chromosome"/>
</dbReference>
<dbReference type="KEGG" id="osg:BST96_16420"/>
<dbReference type="SUPFAM" id="SSF55021">
    <property type="entry name" value="ACT-like"/>
    <property type="match status" value="1"/>
</dbReference>
<dbReference type="AlphaFoldDB" id="A0A1X9NGN4"/>
<dbReference type="STRING" id="716816.BST96_16420"/>
<evidence type="ECO:0000256" key="7">
    <source>
        <dbReference type="ARBA" id="ARBA00030455"/>
    </source>
</evidence>
<accession>A0A1X9NGN4</accession>
<evidence type="ECO:0000256" key="8">
    <source>
        <dbReference type="ARBA" id="ARBA00048126"/>
    </source>
</evidence>
<dbReference type="EC" id="1.1.1.95" evidence="4"/>
<evidence type="ECO:0000256" key="6">
    <source>
        <dbReference type="ARBA" id="ARBA00023027"/>
    </source>
</evidence>
<evidence type="ECO:0000256" key="2">
    <source>
        <dbReference type="ARBA" id="ARBA00005216"/>
    </source>
</evidence>
<dbReference type="Gene3D" id="3.40.50.720">
    <property type="entry name" value="NAD(P)-binding Rossmann-like Domain"/>
    <property type="match status" value="2"/>
</dbReference>
<dbReference type="Pfam" id="PF01842">
    <property type="entry name" value="ACT"/>
    <property type="match status" value="1"/>
</dbReference>
<dbReference type="InterPro" id="IPR006140">
    <property type="entry name" value="D-isomer_DH_NAD-bd"/>
</dbReference>
<comment type="catalytic activity">
    <reaction evidence="8">
        <text>(R)-2-hydroxyglutarate + NAD(+) = 2-oxoglutarate + NADH + H(+)</text>
        <dbReference type="Rhea" id="RHEA:49612"/>
        <dbReference type="ChEBI" id="CHEBI:15378"/>
        <dbReference type="ChEBI" id="CHEBI:15801"/>
        <dbReference type="ChEBI" id="CHEBI:16810"/>
        <dbReference type="ChEBI" id="CHEBI:57540"/>
        <dbReference type="ChEBI" id="CHEBI:57945"/>
        <dbReference type="EC" id="1.1.1.399"/>
    </reaction>
</comment>
<dbReference type="InterPro" id="IPR036291">
    <property type="entry name" value="NAD(P)-bd_dom_sf"/>
</dbReference>
<evidence type="ECO:0000259" key="11">
    <source>
        <dbReference type="PROSITE" id="PS51671"/>
    </source>
</evidence>
<keyword evidence="6" id="KW-0520">NAD</keyword>
<dbReference type="RefSeq" id="WP_085759732.1">
    <property type="nucleotide sequence ID" value="NZ_CP019343.1"/>
</dbReference>
<dbReference type="InterPro" id="IPR002912">
    <property type="entry name" value="ACT_dom"/>
</dbReference>
<dbReference type="PROSITE" id="PS51671">
    <property type="entry name" value="ACT"/>
    <property type="match status" value="1"/>
</dbReference>
<dbReference type="CDD" id="cd12174">
    <property type="entry name" value="PGDH_like_3"/>
    <property type="match status" value="1"/>
</dbReference>
<sequence>MYKVLTLNQISLKGLDRLPRDSYEIASEFSSPDAVLLRSHKLKPEDIPASVLGIGRAGAGYNNIPVDYCTEQGIPVFNTPGANANAVKELIVSALTLGSRGILEGIEYVSTLSDMTDGPEMSKLLEKEKKRFKGNELAGKTLGVIGLGAIGSMVADTALSLGMNVAGYDPALSVDAAWRLSSDIKKVDNIASLVSRSDYITLHLPVLDATRNMVNSDLLSNLKEGAILLNFAREEIVDTSAVVTALESGKLAKYIADFPSPELIGVRGAVLTPHIGASTDEAEENCAVMAANQLKDFLENGNIKNSVNFPPLNLERTPGCESVRLSISNRNVPKILGNILSILADENINVVDMLNKSRDEIAYNLIDVDTAPPESVLKQMAEIEGVVNVRLIG</sequence>
<evidence type="ECO:0000256" key="1">
    <source>
        <dbReference type="ARBA" id="ARBA00003800"/>
    </source>
</evidence>
<dbReference type="SUPFAM" id="SSF52283">
    <property type="entry name" value="Formate/glycerate dehydrogenase catalytic domain-like"/>
    <property type="match status" value="1"/>
</dbReference>
<dbReference type="OrthoDB" id="9805416at2"/>
<comment type="similarity">
    <text evidence="10">Belongs to the D-isomer specific 2-hydroxyacid dehydrogenase family.</text>
</comment>
<evidence type="ECO:0000256" key="9">
    <source>
        <dbReference type="ARBA" id="ARBA00048731"/>
    </source>
</evidence>
<comment type="function">
    <text evidence="1">Catalyzes the reversible oxidation of 3-phospho-D-glycerate to 3-phosphonooxypyruvate, the first step of the phosphorylated L-serine biosynthesis pathway. Also catalyzes the reversible oxidation of 2-hydroxyglutarate to 2-oxoglutarate.</text>
</comment>
<name>A0A1X9NGN4_9GAMM</name>
<evidence type="ECO:0000313" key="12">
    <source>
        <dbReference type="EMBL" id="ARN75552.1"/>
    </source>
</evidence>
<dbReference type="EC" id="1.1.1.399" evidence="3"/>
<reference evidence="12 13" key="1">
    <citation type="submission" date="2016-11" db="EMBL/GenBank/DDBJ databases">
        <title>Trade-off between light-utilization and light-protection in marine flavobacteria.</title>
        <authorList>
            <person name="Kumagai Y."/>
        </authorList>
    </citation>
    <scope>NUCLEOTIDE SEQUENCE [LARGE SCALE GENOMIC DNA]</scope>
    <source>
        <strain evidence="12 13">NBRC 107125</strain>
    </source>
</reference>
<dbReference type="GO" id="GO:0004617">
    <property type="term" value="F:phosphoglycerate dehydrogenase activity"/>
    <property type="evidence" value="ECO:0007669"/>
    <property type="project" value="UniProtKB-EC"/>
</dbReference>
<proteinExistence type="inferred from homology"/>
<comment type="catalytic activity">
    <reaction evidence="9">
        <text>(2R)-3-phosphoglycerate + NAD(+) = 3-phosphooxypyruvate + NADH + H(+)</text>
        <dbReference type="Rhea" id="RHEA:12641"/>
        <dbReference type="ChEBI" id="CHEBI:15378"/>
        <dbReference type="ChEBI" id="CHEBI:18110"/>
        <dbReference type="ChEBI" id="CHEBI:57540"/>
        <dbReference type="ChEBI" id="CHEBI:57945"/>
        <dbReference type="ChEBI" id="CHEBI:58272"/>
        <dbReference type="EC" id="1.1.1.95"/>
    </reaction>
</comment>
<dbReference type="Pfam" id="PF02826">
    <property type="entry name" value="2-Hacid_dh_C"/>
    <property type="match status" value="1"/>
</dbReference>
<dbReference type="PANTHER" id="PTHR42938:SF47">
    <property type="entry name" value="HYDROXYPYRUVATE REDUCTASE"/>
    <property type="match status" value="1"/>
</dbReference>
<feature type="domain" description="ACT" evidence="11">
    <location>
        <begin position="324"/>
        <end position="393"/>
    </location>
</feature>
<keyword evidence="10" id="KW-0560">Oxidoreductase</keyword>
<evidence type="ECO:0000256" key="4">
    <source>
        <dbReference type="ARBA" id="ARBA00013143"/>
    </source>
</evidence>
<comment type="pathway">
    <text evidence="2">Amino-acid biosynthesis; L-serine biosynthesis; L-serine from 3-phospho-D-glycerate: step 1/3.</text>
</comment>
<protein>
    <recommendedName>
        <fullName evidence="5">D-3-phosphoglycerate dehydrogenase</fullName>
        <ecNumber evidence="3">1.1.1.399</ecNumber>
        <ecNumber evidence="4">1.1.1.95</ecNumber>
    </recommendedName>
    <alternativeName>
        <fullName evidence="7">2-oxoglutarate reductase</fullName>
    </alternativeName>
</protein>
<organism evidence="12 13">
    <name type="scientific">Oceanicoccus sagamiensis</name>
    <dbReference type="NCBI Taxonomy" id="716816"/>
    <lineage>
        <taxon>Bacteria</taxon>
        <taxon>Pseudomonadati</taxon>
        <taxon>Pseudomonadota</taxon>
        <taxon>Gammaproteobacteria</taxon>
        <taxon>Cellvibrionales</taxon>
        <taxon>Spongiibacteraceae</taxon>
        <taxon>Oceanicoccus</taxon>
    </lineage>
</organism>
<dbReference type="CDD" id="cd04901">
    <property type="entry name" value="ACT_3PGDH"/>
    <property type="match status" value="1"/>
</dbReference>
<evidence type="ECO:0000313" key="13">
    <source>
        <dbReference type="Proteomes" id="UP000193450"/>
    </source>
</evidence>